<keyword evidence="1" id="KW-1133">Transmembrane helix</keyword>
<dbReference type="EMBL" id="JBHLTP010000005">
    <property type="protein sequence ID" value="MFC0523562.1"/>
    <property type="molecule type" value="Genomic_DNA"/>
</dbReference>
<dbReference type="Proteomes" id="UP001589836">
    <property type="component" value="Unassembled WGS sequence"/>
</dbReference>
<name>A0ABV6LMN2_9BACI</name>
<evidence type="ECO:0000256" key="1">
    <source>
        <dbReference type="SAM" id="Phobius"/>
    </source>
</evidence>
<dbReference type="RefSeq" id="WP_377346520.1">
    <property type="nucleotide sequence ID" value="NZ_JBHLTP010000005.1"/>
</dbReference>
<feature type="transmembrane region" description="Helical" evidence="1">
    <location>
        <begin position="35"/>
        <end position="54"/>
    </location>
</feature>
<proteinExistence type="predicted"/>
<comment type="caution">
    <text evidence="2">The sequence shown here is derived from an EMBL/GenBank/DDBJ whole genome shotgun (WGS) entry which is preliminary data.</text>
</comment>
<keyword evidence="3" id="KW-1185">Reference proteome</keyword>
<keyword evidence="1" id="KW-0472">Membrane</keyword>
<protein>
    <submittedName>
        <fullName evidence="2">Uncharacterized protein</fullName>
    </submittedName>
</protein>
<feature type="transmembrane region" description="Helical" evidence="1">
    <location>
        <begin position="6"/>
        <end position="23"/>
    </location>
</feature>
<keyword evidence="1" id="KW-0812">Transmembrane</keyword>
<sequence>MTTLFVFVLLVVPIGAFLTGYKFKTPSSNKVPTVLISVSCAEMVWLTVYVGVIMEMNANAWLLILYTIIPLVGFILSIFELRRYPILSAISLFVSLLVAEFTLLAIFISPLT</sequence>
<feature type="transmembrane region" description="Helical" evidence="1">
    <location>
        <begin position="86"/>
        <end position="108"/>
    </location>
</feature>
<reference evidence="2 3" key="1">
    <citation type="submission" date="2024-09" db="EMBL/GenBank/DDBJ databases">
        <authorList>
            <person name="Sun Q."/>
            <person name="Mori K."/>
        </authorList>
    </citation>
    <scope>NUCLEOTIDE SEQUENCE [LARGE SCALE GENOMIC DNA]</scope>
    <source>
        <strain evidence="2 3">NCAIM B.02529</strain>
    </source>
</reference>
<accession>A0ABV6LMN2</accession>
<gene>
    <name evidence="2" type="ORF">ACFFGV_08180</name>
</gene>
<organism evidence="2 3">
    <name type="scientific">Pontibacillus salicampi</name>
    <dbReference type="NCBI Taxonomy" id="1449801"/>
    <lineage>
        <taxon>Bacteria</taxon>
        <taxon>Bacillati</taxon>
        <taxon>Bacillota</taxon>
        <taxon>Bacilli</taxon>
        <taxon>Bacillales</taxon>
        <taxon>Bacillaceae</taxon>
        <taxon>Pontibacillus</taxon>
    </lineage>
</organism>
<feature type="transmembrane region" description="Helical" evidence="1">
    <location>
        <begin position="60"/>
        <end position="79"/>
    </location>
</feature>
<evidence type="ECO:0000313" key="2">
    <source>
        <dbReference type="EMBL" id="MFC0523562.1"/>
    </source>
</evidence>
<evidence type="ECO:0000313" key="3">
    <source>
        <dbReference type="Proteomes" id="UP001589836"/>
    </source>
</evidence>